<dbReference type="EMBL" id="PCYK01000009">
    <property type="protein sequence ID" value="PIR46144.1"/>
    <property type="molecule type" value="Genomic_DNA"/>
</dbReference>
<dbReference type="PANTHER" id="PTHR47670:SF1">
    <property type="entry name" value="ADENYLYLSULFATASE HINT3"/>
    <property type="match status" value="1"/>
</dbReference>
<evidence type="ECO:0000313" key="6">
    <source>
        <dbReference type="Proteomes" id="UP000230431"/>
    </source>
</evidence>
<protein>
    <recommendedName>
        <fullName evidence="4">HIT domain-containing protein</fullName>
    </recommendedName>
</protein>
<reference evidence="5 6" key="1">
    <citation type="submission" date="2017-09" db="EMBL/GenBank/DDBJ databases">
        <title>Depth-based differentiation of microbial function through sediment-hosted aquifers and enrichment of novel symbionts in the deep terrestrial subsurface.</title>
        <authorList>
            <person name="Probst A.J."/>
            <person name="Ladd B."/>
            <person name="Jarett J.K."/>
            <person name="Geller-Mcgrath D.E."/>
            <person name="Sieber C.M."/>
            <person name="Emerson J.B."/>
            <person name="Anantharaman K."/>
            <person name="Thomas B.C."/>
            <person name="Malmstrom R."/>
            <person name="Stieglmeier M."/>
            <person name="Klingl A."/>
            <person name="Woyke T."/>
            <person name="Ryan C.M."/>
            <person name="Banfield J.F."/>
        </authorList>
    </citation>
    <scope>NUCLEOTIDE SEQUENCE [LARGE SCALE GENOMIC DNA]</scope>
    <source>
        <strain evidence="5">CG10_big_fil_rev_8_21_14_0_10_49_38</strain>
    </source>
</reference>
<dbReference type="InterPro" id="IPR001310">
    <property type="entry name" value="Histidine_triad_HIT"/>
</dbReference>
<dbReference type="GO" id="GO:0006790">
    <property type="term" value="P:sulfur compound metabolic process"/>
    <property type="evidence" value="ECO:0007669"/>
    <property type="project" value="TreeGrafter"/>
</dbReference>
<dbReference type="InterPro" id="IPR011146">
    <property type="entry name" value="HIT-like"/>
</dbReference>
<dbReference type="Gene3D" id="3.30.428.10">
    <property type="entry name" value="HIT-like"/>
    <property type="match status" value="1"/>
</dbReference>
<evidence type="ECO:0000256" key="2">
    <source>
        <dbReference type="PIRSR" id="PIRSR601310-3"/>
    </source>
</evidence>
<dbReference type="Pfam" id="PF01230">
    <property type="entry name" value="HIT"/>
    <property type="match status" value="1"/>
</dbReference>
<dbReference type="InterPro" id="IPR036265">
    <property type="entry name" value="HIT-like_sf"/>
</dbReference>
<dbReference type="PROSITE" id="PS51084">
    <property type="entry name" value="HIT_2"/>
    <property type="match status" value="1"/>
</dbReference>
<evidence type="ECO:0000256" key="3">
    <source>
        <dbReference type="PROSITE-ProRule" id="PRU00464"/>
    </source>
</evidence>
<feature type="domain" description="HIT" evidence="4">
    <location>
        <begin position="5"/>
        <end position="112"/>
    </location>
</feature>
<sequence>MQECIFCKIIKKESPANIVFEDNVCSVFSPLNPITRGHVLIIPKVHFRDIFDIDTDILTQTISRAQKIAQDIINKNKATGVNLLHASGKDAQQSVFHFHFHLVPRYPNDGLDLWLKNKL</sequence>
<evidence type="ECO:0000256" key="1">
    <source>
        <dbReference type="PIRSR" id="PIRSR601310-1"/>
    </source>
</evidence>
<comment type="caution">
    <text evidence="5">The sequence shown here is derived from an EMBL/GenBank/DDBJ whole genome shotgun (WGS) entry which is preliminary data.</text>
</comment>
<dbReference type="PRINTS" id="PR00332">
    <property type="entry name" value="HISTRIAD"/>
</dbReference>
<dbReference type="Proteomes" id="UP000230431">
    <property type="component" value="Unassembled WGS sequence"/>
</dbReference>
<dbReference type="SUPFAM" id="SSF54197">
    <property type="entry name" value="HIT-like"/>
    <property type="match status" value="1"/>
</dbReference>
<dbReference type="AlphaFoldDB" id="A0A2H0RJG3"/>
<organism evidence="5 6">
    <name type="scientific">Candidatus Vogelbacteria bacterium CG10_big_fil_rev_8_21_14_0_10_49_38</name>
    <dbReference type="NCBI Taxonomy" id="1975043"/>
    <lineage>
        <taxon>Bacteria</taxon>
        <taxon>Candidatus Vogeliibacteriota</taxon>
    </lineage>
</organism>
<name>A0A2H0RJG3_9BACT</name>
<feature type="short sequence motif" description="Histidine triad motif" evidence="2 3">
    <location>
        <begin position="97"/>
        <end position="101"/>
    </location>
</feature>
<accession>A0A2H0RJG3</accession>
<dbReference type="GO" id="GO:0009150">
    <property type="term" value="P:purine ribonucleotide metabolic process"/>
    <property type="evidence" value="ECO:0007669"/>
    <property type="project" value="TreeGrafter"/>
</dbReference>
<proteinExistence type="predicted"/>
<feature type="active site" description="Tele-AMP-histidine intermediate" evidence="1">
    <location>
        <position position="99"/>
    </location>
</feature>
<evidence type="ECO:0000313" key="5">
    <source>
        <dbReference type="EMBL" id="PIR46144.1"/>
    </source>
</evidence>
<evidence type="ECO:0000259" key="4">
    <source>
        <dbReference type="PROSITE" id="PS51084"/>
    </source>
</evidence>
<gene>
    <name evidence="5" type="ORF">COV08_01295</name>
</gene>
<dbReference type="GO" id="GO:0047627">
    <property type="term" value="F:adenylylsulfatase activity"/>
    <property type="evidence" value="ECO:0007669"/>
    <property type="project" value="TreeGrafter"/>
</dbReference>
<dbReference type="PANTHER" id="PTHR47670">
    <property type="entry name" value="ADENYLYLSULFATASE HINT3"/>
    <property type="match status" value="1"/>
</dbReference>
<dbReference type="InterPro" id="IPR019808">
    <property type="entry name" value="Histidine_triad_CS"/>
</dbReference>
<dbReference type="PROSITE" id="PS00892">
    <property type="entry name" value="HIT_1"/>
    <property type="match status" value="1"/>
</dbReference>